<dbReference type="RefSeq" id="WP_025414928.1">
    <property type="nucleotide sequence ID" value="NZ_CP007130.1"/>
</dbReference>
<dbReference type="Gene3D" id="3.30.1490.130">
    <property type="entry name" value="D-aminoacylase. Domain 3"/>
    <property type="match status" value="1"/>
</dbReference>
<dbReference type="eggNOG" id="COG3653">
    <property type="taxonomic scope" value="Bacteria"/>
</dbReference>
<dbReference type="Gene3D" id="2.30.40.10">
    <property type="entry name" value="Urease, subunit C, domain 1"/>
    <property type="match status" value="2"/>
</dbReference>
<gene>
    <name evidence="2" type="ORF">J421_6096</name>
</gene>
<protein>
    <submittedName>
        <fullName evidence="2">D-aminoacylase domain protein</fullName>
    </submittedName>
</protein>
<evidence type="ECO:0000259" key="1">
    <source>
        <dbReference type="Pfam" id="PF07969"/>
    </source>
</evidence>
<dbReference type="AlphaFoldDB" id="W0RSF5"/>
<dbReference type="Proteomes" id="UP000019151">
    <property type="component" value="Plasmid 2"/>
</dbReference>
<proteinExistence type="predicted"/>
<dbReference type="GO" id="GO:0016812">
    <property type="term" value="F:hydrolase activity, acting on carbon-nitrogen (but not peptide) bonds, in cyclic amides"/>
    <property type="evidence" value="ECO:0007669"/>
    <property type="project" value="TreeGrafter"/>
</dbReference>
<reference evidence="2 3" key="1">
    <citation type="journal article" date="2014" name="Genome Announc.">
        <title>Genome Sequence and Methylome of Soil Bacterium Gemmatirosa kalamazoonensis KBS708T, a Member of the Rarely Cultivated Gemmatimonadetes Phylum.</title>
        <authorList>
            <person name="Debruyn J.M."/>
            <person name="Radosevich M."/>
            <person name="Wommack K.E."/>
            <person name="Polson S.W."/>
            <person name="Hauser L.J."/>
            <person name="Fawaz M.N."/>
            <person name="Korlach J."/>
            <person name="Tsai Y.C."/>
        </authorList>
    </citation>
    <scope>NUCLEOTIDE SEQUENCE [LARGE SCALE GENOMIC DNA]</scope>
    <source>
        <strain evidence="2 3">KBS708</strain>
        <plasmid evidence="3">Plasmid 2</plasmid>
    </source>
</reference>
<feature type="domain" description="Amidohydrolase 3" evidence="1">
    <location>
        <begin position="426"/>
        <end position="516"/>
    </location>
</feature>
<evidence type="ECO:0000313" key="2">
    <source>
        <dbReference type="EMBL" id="AHG93631.1"/>
    </source>
</evidence>
<sequence>MTRGILAVALVATLGARLPAQEYDVVIRNGRVLDGAGNPWILADVAIKDGRFARIGKIDAKGRTEIDARGKYVSPGWIDMMDQSGSVLPRNGLAENKLRQGVTTAIGGEGGTPVPASQIADYFKRLETQGISINFGTYFSETQTRVPVLGMSARAPNAAELDRMRAIMDTAMRAGAMGMTTALIYPPSSYATTDELVEVARAAAKYGGVYASHIRGEGKEVVQSVRELIEISERAGLPGEVFHLKVAHKPGWGVLMDSVRQLVDAARARGVDVAADMYVYTAGGTGLEATIPSWAFEGGDDSLKARLANPATRARLKRELGTGSPGWWNIVEAAGGWDGVVLVNARNPDNAKYENQTIAQIARETGKDPADAAWDLVAQGRGRVMAIYHMMGEADIETALRFPWTSIGSDAGAVLQLGTPDATGLPHPRSFGNATRVIARYVKERHVLTLEDAVRKMTSWPATRMRLADRGVIRQGAWADVTIFDLDQLQDRATYEKPMEFPTGIEWVLVNGVVVIDHGRHTGAKPGKVLRGPGAVN</sequence>
<dbReference type="Pfam" id="PF07969">
    <property type="entry name" value="Amidohydro_3"/>
    <property type="match status" value="1"/>
</dbReference>
<name>W0RSF5_9BACT</name>
<dbReference type="PATRIC" id="fig|861299.3.peg.6152"/>
<keyword evidence="3" id="KW-1185">Reference proteome</keyword>
<dbReference type="GO" id="GO:0005829">
    <property type="term" value="C:cytosol"/>
    <property type="evidence" value="ECO:0007669"/>
    <property type="project" value="TreeGrafter"/>
</dbReference>
<dbReference type="CDD" id="cd01297">
    <property type="entry name" value="D-aminoacylase"/>
    <property type="match status" value="1"/>
</dbReference>
<dbReference type="InterPro" id="IPR023100">
    <property type="entry name" value="D-aminoacylase_insert_dom_sf"/>
</dbReference>
<dbReference type="Gene3D" id="3.20.20.140">
    <property type="entry name" value="Metal-dependent hydrolases"/>
    <property type="match status" value="2"/>
</dbReference>
<dbReference type="InParanoid" id="W0RSF5"/>
<dbReference type="SUPFAM" id="SSF51338">
    <property type="entry name" value="Composite domain of metallo-dependent hydrolases"/>
    <property type="match status" value="1"/>
</dbReference>
<dbReference type="GO" id="GO:0016811">
    <property type="term" value="F:hydrolase activity, acting on carbon-nitrogen (but not peptide) bonds, in linear amides"/>
    <property type="evidence" value="ECO:0007669"/>
    <property type="project" value="InterPro"/>
</dbReference>
<dbReference type="HOGENOM" id="CLU_016107_2_1_0"/>
<dbReference type="PANTHER" id="PTHR11647:SF1">
    <property type="entry name" value="COLLAPSIN RESPONSE MEDIATOR PROTEIN"/>
    <property type="match status" value="1"/>
</dbReference>
<dbReference type="EMBL" id="CP007130">
    <property type="protein sequence ID" value="AHG93631.1"/>
    <property type="molecule type" value="Genomic_DNA"/>
</dbReference>
<evidence type="ECO:0000313" key="3">
    <source>
        <dbReference type="Proteomes" id="UP000019151"/>
    </source>
</evidence>
<dbReference type="InterPro" id="IPR050378">
    <property type="entry name" value="Metallo-dep_Hydrolases_sf"/>
</dbReference>
<organism evidence="2 3">
    <name type="scientific">Gemmatirosa kalamazoonensis</name>
    <dbReference type="NCBI Taxonomy" id="861299"/>
    <lineage>
        <taxon>Bacteria</taxon>
        <taxon>Pseudomonadati</taxon>
        <taxon>Gemmatimonadota</taxon>
        <taxon>Gemmatimonadia</taxon>
        <taxon>Gemmatimonadales</taxon>
        <taxon>Gemmatimonadaceae</taxon>
        <taxon>Gemmatirosa</taxon>
    </lineage>
</organism>
<keyword evidence="2" id="KW-0614">Plasmid</keyword>
<dbReference type="InterPro" id="IPR013108">
    <property type="entry name" value="Amidohydro_3"/>
</dbReference>
<dbReference type="SUPFAM" id="SSF51556">
    <property type="entry name" value="Metallo-dependent hydrolases"/>
    <property type="match status" value="1"/>
</dbReference>
<accession>W0RSF5</accession>
<dbReference type="PANTHER" id="PTHR11647">
    <property type="entry name" value="HYDRANTOINASE/DIHYDROPYRIMIDINASE FAMILY MEMBER"/>
    <property type="match status" value="1"/>
</dbReference>
<dbReference type="KEGG" id="gba:J421_6096"/>
<dbReference type="InterPro" id="IPR032466">
    <property type="entry name" value="Metal_Hydrolase"/>
</dbReference>
<dbReference type="InterPro" id="IPR011059">
    <property type="entry name" value="Metal-dep_hydrolase_composite"/>
</dbReference>
<dbReference type="OrthoDB" id="9775607at2"/>
<geneLocation type="plasmid" evidence="2 3">
    <name>2</name>
</geneLocation>